<dbReference type="AlphaFoldDB" id="T1IFU2"/>
<accession>T1IFU2</accession>
<organism evidence="2 3">
    <name type="scientific">Rhodnius prolixus</name>
    <name type="common">Triatomid bug</name>
    <dbReference type="NCBI Taxonomy" id="13249"/>
    <lineage>
        <taxon>Eukaryota</taxon>
        <taxon>Metazoa</taxon>
        <taxon>Ecdysozoa</taxon>
        <taxon>Arthropoda</taxon>
        <taxon>Hexapoda</taxon>
        <taxon>Insecta</taxon>
        <taxon>Pterygota</taxon>
        <taxon>Neoptera</taxon>
        <taxon>Paraneoptera</taxon>
        <taxon>Hemiptera</taxon>
        <taxon>Heteroptera</taxon>
        <taxon>Panheteroptera</taxon>
        <taxon>Cimicomorpha</taxon>
        <taxon>Reduviidae</taxon>
        <taxon>Triatominae</taxon>
        <taxon>Rhodnius</taxon>
    </lineage>
</organism>
<feature type="region of interest" description="Disordered" evidence="1">
    <location>
        <begin position="191"/>
        <end position="267"/>
    </location>
</feature>
<dbReference type="VEuPathDB" id="VectorBase:RPRC015161"/>
<proteinExistence type="predicted"/>
<dbReference type="Proteomes" id="UP000015103">
    <property type="component" value="Unassembled WGS sequence"/>
</dbReference>
<dbReference type="EMBL" id="ACPB03001180">
    <property type="status" value="NOT_ANNOTATED_CDS"/>
    <property type="molecule type" value="Genomic_DNA"/>
</dbReference>
<feature type="compositionally biased region" description="Polar residues" evidence="1">
    <location>
        <begin position="241"/>
        <end position="258"/>
    </location>
</feature>
<keyword evidence="3" id="KW-1185">Reference proteome</keyword>
<evidence type="ECO:0000313" key="3">
    <source>
        <dbReference type="Proteomes" id="UP000015103"/>
    </source>
</evidence>
<name>T1IFU2_RHOPR</name>
<feature type="compositionally biased region" description="Basic and acidic residues" evidence="1">
    <location>
        <begin position="218"/>
        <end position="237"/>
    </location>
</feature>
<sequence length="267" mass="30631">KYLSDIDDSFKKRLFSIKKSTPIPAKDLKLLKSEPWINDVKSQKVYVEGWRCSLIFVLEADPSFHGAVQLINHALEYDKRKAVRIITRKTIEKLALDCCFKTGKRTPFSALCEAVRLAGGYMFRNKIPVDLLAYMIKYMILFERESFFKEECLKNYKKCRNENRYRVMALNYDVHSDNSEQEDQAVKKAVKISTVPADTSDQKEKRDKNIRAKKGANKGKEEEKAGKPGKSKAENKGKLATNKSKMATNRSKMATNKSKILKKGKTE</sequence>
<feature type="compositionally biased region" description="Basic and acidic residues" evidence="1">
    <location>
        <begin position="200"/>
        <end position="210"/>
    </location>
</feature>
<evidence type="ECO:0000256" key="1">
    <source>
        <dbReference type="SAM" id="MobiDB-lite"/>
    </source>
</evidence>
<protein>
    <submittedName>
        <fullName evidence="2">Uncharacterized protein</fullName>
    </submittedName>
</protein>
<dbReference type="EnsemblMetazoa" id="RPRC015161-RA">
    <property type="protein sequence ID" value="RPRC015161-PA"/>
    <property type="gene ID" value="RPRC015161"/>
</dbReference>
<reference evidence="2" key="1">
    <citation type="submission" date="2015-05" db="UniProtKB">
        <authorList>
            <consortium name="EnsemblMetazoa"/>
        </authorList>
    </citation>
    <scope>IDENTIFICATION</scope>
</reference>
<evidence type="ECO:0000313" key="2">
    <source>
        <dbReference type="EnsemblMetazoa" id="RPRC015161-PA"/>
    </source>
</evidence>
<dbReference type="InParanoid" id="T1IFU2"/>
<dbReference type="HOGENOM" id="CLU_1044183_0_0_1"/>